<comment type="caution">
    <text evidence="2">The sequence shown here is derived from an EMBL/GenBank/DDBJ whole genome shotgun (WGS) entry which is preliminary data.</text>
</comment>
<reference evidence="2" key="1">
    <citation type="submission" date="2019-08" db="EMBL/GenBank/DDBJ databases">
        <authorList>
            <person name="Kucharzyk K."/>
            <person name="Murdoch R.W."/>
            <person name="Higgins S."/>
            <person name="Loffler F."/>
        </authorList>
    </citation>
    <scope>NUCLEOTIDE SEQUENCE</scope>
</reference>
<keyword evidence="2" id="KW-0547">Nucleotide-binding</keyword>
<dbReference type="InterPro" id="IPR017871">
    <property type="entry name" value="ABC_transporter-like_CS"/>
</dbReference>
<dbReference type="GO" id="GO:0015421">
    <property type="term" value="F:ABC-type oligopeptide transporter activity"/>
    <property type="evidence" value="ECO:0007669"/>
    <property type="project" value="TreeGrafter"/>
</dbReference>
<dbReference type="GO" id="GO:0005524">
    <property type="term" value="F:ATP binding"/>
    <property type="evidence" value="ECO:0007669"/>
    <property type="project" value="UniProtKB-KW"/>
</dbReference>
<dbReference type="InterPro" id="IPR027417">
    <property type="entry name" value="P-loop_NTPase"/>
</dbReference>
<dbReference type="PANTHER" id="PTHR43394:SF1">
    <property type="entry name" value="ATP-BINDING CASSETTE SUB-FAMILY B MEMBER 10, MITOCHONDRIAL"/>
    <property type="match status" value="1"/>
</dbReference>
<sequence>MVLQDTWLFSGSIKENIRYGRLNASDDEVINAAKAAHVHHFIKTLPDGYNMLLNEESSNISQGQKQLLTIARAILADPKILILDEATSSVDTRTELLIQQAMDNLMEGRTSFVIAHRLSTIRNSDLILVINDGDIVEQGSHEELLAKDGFYANLYNSQFADKEAM</sequence>
<accession>A0A645EH57</accession>
<evidence type="ECO:0000259" key="1">
    <source>
        <dbReference type="Pfam" id="PF00005"/>
    </source>
</evidence>
<dbReference type="GO" id="GO:0005743">
    <property type="term" value="C:mitochondrial inner membrane"/>
    <property type="evidence" value="ECO:0007669"/>
    <property type="project" value="TreeGrafter"/>
</dbReference>
<protein>
    <submittedName>
        <fullName evidence="2">Putative ABC transporter ATP-binding protein</fullName>
    </submittedName>
</protein>
<dbReference type="PANTHER" id="PTHR43394">
    <property type="entry name" value="ATP-DEPENDENT PERMEASE MDL1, MITOCHONDRIAL"/>
    <property type="match status" value="1"/>
</dbReference>
<proteinExistence type="predicted"/>
<organism evidence="2">
    <name type="scientific">bioreactor metagenome</name>
    <dbReference type="NCBI Taxonomy" id="1076179"/>
    <lineage>
        <taxon>unclassified sequences</taxon>
        <taxon>metagenomes</taxon>
        <taxon>ecological metagenomes</taxon>
    </lineage>
</organism>
<feature type="domain" description="ABC transporter" evidence="1">
    <location>
        <begin position="1"/>
        <end position="88"/>
    </location>
</feature>
<dbReference type="GO" id="GO:0090374">
    <property type="term" value="P:oligopeptide export from mitochondrion"/>
    <property type="evidence" value="ECO:0007669"/>
    <property type="project" value="TreeGrafter"/>
</dbReference>
<dbReference type="InterPro" id="IPR003439">
    <property type="entry name" value="ABC_transporter-like_ATP-bd"/>
</dbReference>
<keyword evidence="2" id="KW-0067">ATP-binding</keyword>
<gene>
    <name evidence="2" type="ORF">SDC9_148467</name>
</gene>
<evidence type="ECO:0000313" key="2">
    <source>
        <dbReference type="EMBL" id="MPN01261.1"/>
    </source>
</evidence>
<dbReference type="Pfam" id="PF00005">
    <property type="entry name" value="ABC_tran"/>
    <property type="match status" value="1"/>
</dbReference>
<dbReference type="PROSITE" id="PS00211">
    <property type="entry name" value="ABC_TRANSPORTER_1"/>
    <property type="match status" value="1"/>
</dbReference>
<dbReference type="AlphaFoldDB" id="A0A645EH57"/>
<dbReference type="EMBL" id="VSSQ01047282">
    <property type="protein sequence ID" value="MPN01261.1"/>
    <property type="molecule type" value="Genomic_DNA"/>
</dbReference>
<dbReference type="GO" id="GO:0016887">
    <property type="term" value="F:ATP hydrolysis activity"/>
    <property type="evidence" value="ECO:0007669"/>
    <property type="project" value="InterPro"/>
</dbReference>
<name>A0A645EH57_9ZZZZ</name>
<dbReference type="SUPFAM" id="SSF52540">
    <property type="entry name" value="P-loop containing nucleoside triphosphate hydrolases"/>
    <property type="match status" value="1"/>
</dbReference>
<dbReference type="Gene3D" id="3.40.50.300">
    <property type="entry name" value="P-loop containing nucleotide triphosphate hydrolases"/>
    <property type="match status" value="1"/>
</dbReference>
<dbReference type="InterPro" id="IPR039421">
    <property type="entry name" value="Type_1_exporter"/>
</dbReference>